<feature type="chain" id="PRO_5020862903" evidence="2">
    <location>
        <begin position="22"/>
        <end position="337"/>
    </location>
</feature>
<dbReference type="NCBIfam" id="TIGR01254">
    <property type="entry name" value="sfuA"/>
    <property type="match status" value="1"/>
</dbReference>
<evidence type="ECO:0000256" key="1">
    <source>
        <dbReference type="ARBA" id="ARBA00022729"/>
    </source>
</evidence>
<organism evidence="3 4">
    <name type="scientific">Paludibacterium purpuratum</name>
    <dbReference type="NCBI Taxonomy" id="1144873"/>
    <lineage>
        <taxon>Bacteria</taxon>
        <taxon>Pseudomonadati</taxon>
        <taxon>Pseudomonadota</taxon>
        <taxon>Betaproteobacteria</taxon>
        <taxon>Neisseriales</taxon>
        <taxon>Chromobacteriaceae</taxon>
        <taxon>Paludibacterium</taxon>
    </lineage>
</organism>
<dbReference type="CDD" id="cd13545">
    <property type="entry name" value="PBP2_TbpA"/>
    <property type="match status" value="1"/>
</dbReference>
<dbReference type="Pfam" id="PF13343">
    <property type="entry name" value="SBP_bac_6"/>
    <property type="match status" value="1"/>
</dbReference>
<reference evidence="3 4" key="1">
    <citation type="submission" date="2019-03" db="EMBL/GenBank/DDBJ databases">
        <title>Genomic Encyclopedia of Type Strains, Phase III (KMG-III): the genomes of soil and plant-associated and newly described type strains.</title>
        <authorList>
            <person name="Whitman W."/>
        </authorList>
    </citation>
    <scope>NUCLEOTIDE SEQUENCE [LARGE SCALE GENOMIC DNA]</scope>
    <source>
        <strain evidence="3 4">CECT 8976</strain>
    </source>
</reference>
<name>A0A4V3DW14_9NEIS</name>
<dbReference type="GO" id="GO:0030976">
    <property type="term" value="F:thiamine pyrophosphate binding"/>
    <property type="evidence" value="ECO:0007669"/>
    <property type="project" value="TreeGrafter"/>
</dbReference>
<evidence type="ECO:0000313" key="4">
    <source>
        <dbReference type="Proteomes" id="UP000295611"/>
    </source>
</evidence>
<dbReference type="PANTHER" id="PTHR30006">
    <property type="entry name" value="THIAMINE-BINDING PERIPLASMIC PROTEIN-RELATED"/>
    <property type="match status" value="1"/>
</dbReference>
<dbReference type="RefSeq" id="WP_133678208.1">
    <property type="nucleotide sequence ID" value="NZ_SNZP01000001.1"/>
</dbReference>
<dbReference type="OrthoDB" id="5412681at2"/>
<sequence>MKFRHLCLAVSLAAAALGAQAEGLRVMTHNAFELSKPLLADFEKQTGVKVELIKAGDAGEMLNKLILTRANPIADVVFGLDNSLAGKAEAAGILEPFAPKSDGRKARYALPGGLISIDYGYVTLVYDKAWFAQHKLALPKSLNDLTLPAYRDLLVVENPATSSPGQGFLFATIRAMGEERAFSFWGKLRGNGVKVVKDWGIAYNTDFSHNGGSRPIVLSYATDPAAEVAYSKVKVNESPVATLPLSGAVYQQVEGAALIKGGHERAAAEKFIAFLRSEPVQKDLQTTMWMYPVMQGTPLAPVFAYAKEPAAHQTPGAAEIRAKGQGWIKRWTQVVLK</sequence>
<dbReference type="GO" id="GO:0030288">
    <property type="term" value="C:outer membrane-bounded periplasmic space"/>
    <property type="evidence" value="ECO:0007669"/>
    <property type="project" value="TreeGrafter"/>
</dbReference>
<gene>
    <name evidence="3" type="ORF">DFP86_101279</name>
</gene>
<evidence type="ECO:0000256" key="2">
    <source>
        <dbReference type="SAM" id="SignalP"/>
    </source>
</evidence>
<keyword evidence="4" id="KW-1185">Reference proteome</keyword>
<dbReference type="AlphaFoldDB" id="A0A4V3DW14"/>
<comment type="caution">
    <text evidence="3">The sequence shown here is derived from an EMBL/GenBank/DDBJ whole genome shotgun (WGS) entry which is preliminary data.</text>
</comment>
<keyword evidence="1 2" id="KW-0732">Signal</keyword>
<dbReference type="GO" id="GO:0015888">
    <property type="term" value="P:thiamine transport"/>
    <property type="evidence" value="ECO:0007669"/>
    <property type="project" value="InterPro"/>
</dbReference>
<dbReference type="GO" id="GO:0030975">
    <property type="term" value="F:thiamine binding"/>
    <property type="evidence" value="ECO:0007669"/>
    <property type="project" value="InterPro"/>
</dbReference>
<accession>A0A4V3DW14</accession>
<dbReference type="InterPro" id="IPR005948">
    <property type="entry name" value="ThiB-like"/>
</dbReference>
<dbReference type="SUPFAM" id="SSF53850">
    <property type="entry name" value="Periplasmic binding protein-like II"/>
    <property type="match status" value="1"/>
</dbReference>
<evidence type="ECO:0000313" key="3">
    <source>
        <dbReference type="EMBL" id="TDR82889.1"/>
    </source>
</evidence>
<proteinExistence type="predicted"/>
<dbReference type="PANTHER" id="PTHR30006:SF2">
    <property type="entry name" value="ABC TRANSPORTER SUBSTRATE-BINDING PROTEIN"/>
    <property type="match status" value="1"/>
</dbReference>
<feature type="signal peptide" evidence="2">
    <location>
        <begin position="1"/>
        <end position="21"/>
    </location>
</feature>
<dbReference type="Proteomes" id="UP000295611">
    <property type="component" value="Unassembled WGS sequence"/>
</dbReference>
<protein>
    <submittedName>
        <fullName evidence="3">Thiamine transport system substrate-binding protein</fullName>
    </submittedName>
</protein>
<dbReference type="EMBL" id="SNZP01000001">
    <property type="protein sequence ID" value="TDR82889.1"/>
    <property type="molecule type" value="Genomic_DNA"/>
</dbReference>
<dbReference type="Gene3D" id="3.40.190.10">
    <property type="entry name" value="Periplasmic binding protein-like II"/>
    <property type="match status" value="2"/>
</dbReference>